<proteinExistence type="inferred from homology"/>
<dbReference type="Pfam" id="PF17772">
    <property type="entry name" value="zf-MYST"/>
    <property type="match status" value="1"/>
</dbReference>
<dbReference type="Gene3D" id="3.40.630.30">
    <property type="match status" value="1"/>
</dbReference>
<dbReference type="GO" id="GO:0016757">
    <property type="term" value="F:glycosyltransferase activity"/>
    <property type="evidence" value="ECO:0007669"/>
    <property type="project" value="InterPro"/>
</dbReference>
<evidence type="ECO:0000313" key="16">
    <source>
        <dbReference type="Proteomes" id="UP000663828"/>
    </source>
</evidence>
<dbReference type="PROSITE" id="PS51726">
    <property type="entry name" value="MYST_HAT"/>
    <property type="match status" value="1"/>
</dbReference>
<dbReference type="Gene3D" id="1.10.10.10">
    <property type="entry name" value="Winged helix-like DNA-binding domain superfamily/Winged helix DNA-binding domain"/>
    <property type="match status" value="1"/>
</dbReference>
<dbReference type="GO" id="GO:0005634">
    <property type="term" value="C:nucleus"/>
    <property type="evidence" value="ECO:0007669"/>
    <property type="project" value="UniProtKB-SubCell"/>
</dbReference>
<feature type="chain" id="PRO_5032375868" description="Histone acetyltransferase" evidence="13">
    <location>
        <begin position="18"/>
        <end position="836"/>
    </location>
</feature>
<dbReference type="Gene3D" id="3.30.60.60">
    <property type="entry name" value="N-acetyl transferase-like"/>
    <property type="match status" value="1"/>
</dbReference>
<keyword evidence="5" id="KW-0479">Metal-binding</keyword>
<evidence type="ECO:0000259" key="14">
    <source>
        <dbReference type="PROSITE" id="PS51726"/>
    </source>
</evidence>
<evidence type="ECO:0000256" key="10">
    <source>
        <dbReference type="ARBA" id="ARBA00023242"/>
    </source>
</evidence>
<accession>A0A815UB84</accession>
<protein>
    <recommendedName>
        <fullName evidence="3 12">Histone acetyltransferase</fullName>
        <ecNumber evidence="3 12">2.3.1.48</ecNumber>
    </recommendedName>
</protein>
<gene>
    <name evidence="15" type="ORF">XAT740_LOCUS40745</name>
</gene>
<dbReference type="GO" id="GO:0000785">
    <property type="term" value="C:chromatin"/>
    <property type="evidence" value="ECO:0007669"/>
    <property type="project" value="TreeGrafter"/>
</dbReference>
<feature type="active site" description="Proton donor/acceptor" evidence="11">
    <location>
        <position position="699"/>
    </location>
</feature>
<keyword evidence="10 12" id="KW-0539">Nucleus</keyword>
<dbReference type="Proteomes" id="UP000663828">
    <property type="component" value="Unassembled WGS sequence"/>
</dbReference>
<dbReference type="GO" id="GO:0003682">
    <property type="term" value="F:chromatin binding"/>
    <property type="evidence" value="ECO:0007669"/>
    <property type="project" value="TreeGrafter"/>
</dbReference>
<dbReference type="Pfam" id="PF04577">
    <property type="entry name" value="Glyco_transf_61"/>
    <property type="match status" value="1"/>
</dbReference>
<evidence type="ECO:0000256" key="12">
    <source>
        <dbReference type="RuleBase" id="RU361211"/>
    </source>
</evidence>
<evidence type="ECO:0000256" key="8">
    <source>
        <dbReference type="ARBA" id="ARBA00022853"/>
    </source>
</evidence>
<dbReference type="GO" id="GO:0004402">
    <property type="term" value="F:histone acetyltransferase activity"/>
    <property type="evidence" value="ECO:0007669"/>
    <property type="project" value="InterPro"/>
</dbReference>
<evidence type="ECO:0000256" key="9">
    <source>
        <dbReference type="ARBA" id="ARBA00022990"/>
    </source>
</evidence>
<keyword evidence="6" id="KW-0863">Zinc-finger</keyword>
<evidence type="ECO:0000256" key="13">
    <source>
        <dbReference type="SAM" id="SignalP"/>
    </source>
</evidence>
<dbReference type="Pfam" id="PF01853">
    <property type="entry name" value="MOZ_SAS"/>
    <property type="match status" value="1"/>
</dbReference>
<organism evidence="15 16">
    <name type="scientific">Adineta ricciae</name>
    <name type="common">Rotifer</name>
    <dbReference type="NCBI Taxonomy" id="249248"/>
    <lineage>
        <taxon>Eukaryota</taxon>
        <taxon>Metazoa</taxon>
        <taxon>Spiralia</taxon>
        <taxon>Gnathifera</taxon>
        <taxon>Rotifera</taxon>
        <taxon>Eurotatoria</taxon>
        <taxon>Bdelloidea</taxon>
        <taxon>Adinetida</taxon>
        <taxon>Adinetidae</taxon>
        <taxon>Adineta</taxon>
    </lineage>
</organism>
<dbReference type="GO" id="GO:0008270">
    <property type="term" value="F:zinc ion binding"/>
    <property type="evidence" value="ECO:0007669"/>
    <property type="project" value="UniProtKB-KW"/>
</dbReference>
<keyword evidence="8" id="KW-0156">Chromatin regulator</keyword>
<feature type="signal peptide" evidence="13">
    <location>
        <begin position="1"/>
        <end position="17"/>
    </location>
</feature>
<keyword evidence="16" id="KW-1185">Reference proteome</keyword>
<dbReference type="PANTHER" id="PTHR10615:SF161">
    <property type="entry name" value="HISTONE ACETYLTRANSFERASE KAT7"/>
    <property type="match status" value="1"/>
</dbReference>
<comment type="catalytic activity">
    <reaction evidence="12">
        <text>L-lysyl-[protein] + acetyl-CoA = N(6)-acetyl-L-lysyl-[protein] + CoA + H(+)</text>
        <dbReference type="Rhea" id="RHEA:45948"/>
        <dbReference type="Rhea" id="RHEA-COMP:9752"/>
        <dbReference type="Rhea" id="RHEA-COMP:10731"/>
        <dbReference type="ChEBI" id="CHEBI:15378"/>
        <dbReference type="ChEBI" id="CHEBI:29969"/>
        <dbReference type="ChEBI" id="CHEBI:57287"/>
        <dbReference type="ChEBI" id="CHEBI:57288"/>
        <dbReference type="ChEBI" id="CHEBI:61930"/>
        <dbReference type="EC" id="2.3.1.48"/>
    </reaction>
</comment>
<evidence type="ECO:0000256" key="1">
    <source>
        <dbReference type="ARBA" id="ARBA00004123"/>
    </source>
</evidence>
<reference evidence="15" key="1">
    <citation type="submission" date="2021-02" db="EMBL/GenBank/DDBJ databases">
        <authorList>
            <person name="Nowell W R."/>
        </authorList>
    </citation>
    <scope>NUCLEOTIDE SEQUENCE</scope>
</reference>
<evidence type="ECO:0000256" key="6">
    <source>
        <dbReference type="ARBA" id="ARBA00022771"/>
    </source>
</evidence>
<dbReference type="InterPro" id="IPR050603">
    <property type="entry name" value="MYST_HAT"/>
</dbReference>
<dbReference type="SUPFAM" id="SSF55729">
    <property type="entry name" value="Acyl-CoA N-acyltransferases (Nat)"/>
    <property type="match status" value="1"/>
</dbReference>
<dbReference type="InterPro" id="IPR002717">
    <property type="entry name" value="HAT_MYST-type"/>
</dbReference>
<dbReference type="InterPro" id="IPR049625">
    <property type="entry name" value="Glyco_transf_61_cat"/>
</dbReference>
<comment type="similarity">
    <text evidence="2 12">Belongs to the MYST (SAS/MOZ) family.</text>
</comment>
<dbReference type="InterPro" id="IPR036388">
    <property type="entry name" value="WH-like_DNA-bd_sf"/>
</dbReference>
<dbReference type="GO" id="GO:0003712">
    <property type="term" value="F:transcription coregulator activity"/>
    <property type="evidence" value="ECO:0007669"/>
    <property type="project" value="TreeGrafter"/>
</dbReference>
<keyword evidence="9" id="KW-0007">Acetylation</keyword>
<comment type="caution">
    <text evidence="15">The sequence shown here is derived from an EMBL/GenBank/DDBJ whole genome shotgun (WGS) entry which is preliminary data.</text>
</comment>
<dbReference type="InterPro" id="IPR040706">
    <property type="entry name" value="Zf-MYST"/>
</dbReference>
<evidence type="ECO:0000256" key="4">
    <source>
        <dbReference type="ARBA" id="ARBA00022679"/>
    </source>
</evidence>
<evidence type="ECO:0000256" key="5">
    <source>
        <dbReference type="ARBA" id="ARBA00022723"/>
    </source>
</evidence>
<dbReference type="EMBL" id="CAJNOR010004672">
    <property type="protein sequence ID" value="CAF1520150.1"/>
    <property type="molecule type" value="Genomic_DNA"/>
</dbReference>
<sequence length="836" mass="98312">MLFIYFLTFLVIVFVDSYKWSDLDIPSEHSTYFFTSNPSIHAQCLADKDQCPYYEQAQNLPSPNVACWGYEPDCKNIAPLVQCLEDSRGWTKTKEEQLTQFWRTADFGYIAEKRKELREMCSPSPSSSLECVDHLRFCRARNIYIDFRHTETSKHHNRYREDILKFGDIGGYCKLHHDDFMKNGDHKSPLQSWFSELQVFKEINETDSFQCDLTITKPTIFIKLDSGYNMYHHFCDFINLYVSQHMNNTFTKDVQIILWDTSSNDYWSFFSSTWNAFTSNQLIHIKEFEGKRVCFENVVFSFLARMFFGFYYNMPLVPGCTQTSLFRSFQQYLIHRLRIPQLGPLKSNQIRITLLNRTTQFRQILNVNEIVEHLRNISSNGNNDYLINVVDYNINMPFIQQLNITHNTDIFMGMHGAGLTHLLFLPDWATIFEIHNCEDKDCYQDLARLRGVKYFTWENEEKAYPQDEGKHPTLGTPHKKFTNYAFDKHEFAHIIMADDDSMSDDDQLDIPDNTKHISSIRLGQVDIDCWFHSPYIDAEEGSSEKDRTIEKLYICEQCLRYFLNNRKYRQHTNECTRRHPPGRKIYEHPDGLSVYEVDGTAAQLYCQCLCLLAKLFLERKTIYFDVEPFLFYVLVEADKRNKNLQHIIGYFSKEKLSDEFYNLACLMVLPHRQRHGFGRFLIALSYELTKLEKKTGSPEKPLSALGQMTYKSYWHSTILAKLEEYRRLQMHVPVSQLSLDTGICLEDVVQTLVDLRLAHTVNATNEITFKPHELRHRRRQQNQCDNNNNHIDSSSVLIVNEDILRSALTRHSTGNLSPPNNQHLFDPSYLRLISRR</sequence>
<keyword evidence="4" id="KW-0808">Transferase</keyword>
<dbReference type="InterPro" id="IPR016181">
    <property type="entry name" value="Acyl_CoA_acyltransferase"/>
</dbReference>
<evidence type="ECO:0000313" key="15">
    <source>
        <dbReference type="EMBL" id="CAF1520150.1"/>
    </source>
</evidence>
<feature type="domain" description="MYST-type HAT" evidence="14">
    <location>
        <begin position="512"/>
        <end position="771"/>
    </location>
</feature>
<keyword evidence="7" id="KW-0862">Zinc</keyword>
<keyword evidence="13" id="KW-0732">Signal</keyword>
<dbReference type="AlphaFoldDB" id="A0A815UB84"/>
<evidence type="ECO:0000256" key="11">
    <source>
        <dbReference type="PIRSR" id="PIRSR602717-51"/>
    </source>
</evidence>
<dbReference type="PANTHER" id="PTHR10615">
    <property type="entry name" value="HISTONE ACETYLTRANSFERASE"/>
    <property type="match status" value="1"/>
</dbReference>
<evidence type="ECO:0000256" key="3">
    <source>
        <dbReference type="ARBA" id="ARBA00013184"/>
    </source>
</evidence>
<dbReference type="EC" id="2.3.1.48" evidence="3 12"/>
<evidence type="ECO:0000256" key="2">
    <source>
        <dbReference type="ARBA" id="ARBA00010107"/>
    </source>
</evidence>
<comment type="subcellular location">
    <subcellularLocation>
        <location evidence="1 12">Nucleus</location>
    </subcellularLocation>
</comment>
<name>A0A815UB84_ADIRI</name>
<evidence type="ECO:0000256" key="7">
    <source>
        <dbReference type="ARBA" id="ARBA00022833"/>
    </source>
</evidence>
<dbReference type="GO" id="GO:0006357">
    <property type="term" value="P:regulation of transcription by RNA polymerase II"/>
    <property type="evidence" value="ECO:0007669"/>
    <property type="project" value="TreeGrafter"/>
</dbReference>